<dbReference type="SUPFAM" id="SSF53448">
    <property type="entry name" value="Nucleotide-diphospho-sugar transferases"/>
    <property type="match status" value="1"/>
</dbReference>
<dbReference type="Proteomes" id="UP001143370">
    <property type="component" value="Unassembled WGS sequence"/>
</dbReference>
<dbReference type="InterPro" id="IPR013482">
    <property type="entry name" value="Molybde_CF_guanTrfase"/>
</dbReference>
<dbReference type="AlphaFoldDB" id="A0A9W6J861"/>
<evidence type="ECO:0000256" key="1">
    <source>
        <dbReference type="ARBA" id="ARBA00022490"/>
    </source>
</evidence>
<evidence type="ECO:0000256" key="5">
    <source>
        <dbReference type="ARBA" id="ARBA00022842"/>
    </source>
</evidence>
<evidence type="ECO:0000256" key="2">
    <source>
        <dbReference type="ARBA" id="ARBA00022679"/>
    </source>
</evidence>
<comment type="caution">
    <text evidence="10">The sequence shown here is derived from an EMBL/GenBank/DDBJ whole genome shotgun (WGS) entry which is preliminary data.</text>
</comment>
<comment type="cofactor">
    <cofactor evidence="8">
        <name>Mg(2+)</name>
        <dbReference type="ChEBI" id="CHEBI:18420"/>
    </cofactor>
</comment>
<evidence type="ECO:0000256" key="8">
    <source>
        <dbReference type="HAMAP-Rule" id="MF_00316"/>
    </source>
</evidence>
<keyword evidence="6 8" id="KW-0342">GTP-binding</keyword>
<evidence type="ECO:0000313" key="11">
    <source>
        <dbReference type="Proteomes" id="UP001143370"/>
    </source>
</evidence>
<keyword evidence="3 8" id="KW-0479">Metal-binding</keyword>
<organism evidence="10 11">
    <name type="scientific">Ancylobacter dichloromethanicus</name>
    <dbReference type="NCBI Taxonomy" id="518825"/>
    <lineage>
        <taxon>Bacteria</taxon>
        <taxon>Pseudomonadati</taxon>
        <taxon>Pseudomonadota</taxon>
        <taxon>Alphaproteobacteria</taxon>
        <taxon>Hyphomicrobiales</taxon>
        <taxon>Xanthobacteraceae</taxon>
        <taxon>Ancylobacter</taxon>
    </lineage>
</organism>
<evidence type="ECO:0000256" key="7">
    <source>
        <dbReference type="ARBA" id="ARBA00023150"/>
    </source>
</evidence>
<feature type="binding site" evidence="8">
    <location>
        <position position="105"/>
    </location>
    <ligand>
        <name>GTP</name>
        <dbReference type="ChEBI" id="CHEBI:37565"/>
    </ligand>
</feature>
<reference evidence="10" key="2">
    <citation type="submission" date="2023-01" db="EMBL/GenBank/DDBJ databases">
        <authorList>
            <person name="Sun Q."/>
            <person name="Evtushenko L."/>
        </authorList>
    </citation>
    <scope>NUCLEOTIDE SEQUENCE</scope>
    <source>
        <strain evidence="10">VKM B-2484</strain>
    </source>
</reference>
<protein>
    <recommendedName>
        <fullName evidence="8">Molybdenum cofactor guanylyltransferase</fullName>
        <shortName evidence="8">MoCo guanylyltransferase</shortName>
        <ecNumber evidence="8">2.7.7.77</ecNumber>
    </recommendedName>
    <alternativeName>
        <fullName evidence="8">GTP:molybdopterin guanylyltransferase</fullName>
    </alternativeName>
    <alternativeName>
        <fullName evidence="8">Mo-MPT guanylyltransferase</fullName>
    </alternativeName>
    <alternativeName>
        <fullName evidence="8">Molybdopterin guanylyltransferase</fullName>
    </alternativeName>
    <alternativeName>
        <fullName evidence="8">Molybdopterin-guanine dinucleotide synthase</fullName>
        <shortName evidence="8">MGD synthase</shortName>
    </alternativeName>
</protein>
<dbReference type="InterPro" id="IPR029044">
    <property type="entry name" value="Nucleotide-diphossugar_trans"/>
</dbReference>
<dbReference type="Gene3D" id="3.90.550.10">
    <property type="entry name" value="Spore Coat Polysaccharide Biosynthesis Protein SpsA, Chain A"/>
    <property type="match status" value="1"/>
</dbReference>
<keyword evidence="1 8" id="KW-0963">Cytoplasm</keyword>
<dbReference type="EC" id="2.7.7.77" evidence="8"/>
<dbReference type="PANTHER" id="PTHR19136">
    <property type="entry name" value="MOLYBDENUM COFACTOR GUANYLYLTRANSFERASE"/>
    <property type="match status" value="1"/>
</dbReference>
<evidence type="ECO:0000259" key="9">
    <source>
        <dbReference type="Pfam" id="PF12804"/>
    </source>
</evidence>
<proteinExistence type="inferred from homology"/>
<keyword evidence="5 8" id="KW-0460">Magnesium</keyword>
<evidence type="ECO:0000256" key="3">
    <source>
        <dbReference type="ARBA" id="ARBA00022723"/>
    </source>
</evidence>
<dbReference type="GO" id="GO:0005525">
    <property type="term" value="F:GTP binding"/>
    <property type="evidence" value="ECO:0007669"/>
    <property type="project" value="UniProtKB-UniRule"/>
</dbReference>
<comment type="similarity">
    <text evidence="8">Belongs to the MobA family.</text>
</comment>
<dbReference type="RefSeq" id="WP_271188624.1">
    <property type="nucleotide sequence ID" value="NZ_BSFJ01000005.1"/>
</dbReference>
<dbReference type="NCBIfam" id="TIGR02665">
    <property type="entry name" value="molyb_mobA"/>
    <property type="match status" value="1"/>
</dbReference>
<evidence type="ECO:0000313" key="10">
    <source>
        <dbReference type="EMBL" id="GLK71601.1"/>
    </source>
</evidence>
<keyword evidence="7 8" id="KW-0501">Molybdenum cofactor biosynthesis</keyword>
<feature type="domain" description="MobA-like NTP transferase" evidence="9">
    <location>
        <begin position="9"/>
        <end position="166"/>
    </location>
</feature>
<dbReference type="GO" id="GO:1902758">
    <property type="term" value="P:bis(molybdopterin guanine dinucleotide)molybdenum biosynthetic process"/>
    <property type="evidence" value="ECO:0007669"/>
    <property type="project" value="TreeGrafter"/>
</dbReference>
<gene>
    <name evidence="8 10" type="primary">mobA</name>
    <name evidence="10" type="ORF">GCM10017643_17160</name>
</gene>
<dbReference type="Pfam" id="PF12804">
    <property type="entry name" value="NTP_transf_3"/>
    <property type="match status" value="1"/>
</dbReference>
<dbReference type="GO" id="GO:0046872">
    <property type="term" value="F:metal ion binding"/>
    <property type="evidence" value="ECO:0007669"/>
    <property type="project" value="UniProtKB-KW"/>
</dbReference>
<evidence type="ECO:0000256" key="6">
    <source>
        <dbReference type="ARBA" id="ARBA00023134"/>
    </source>
</evidence>
<dbReference type="CDD" id="cd02503">
    <property type="entry name" value="MobA"/>
    <property type="match status" value="1"/>
</dbReference>
<name>A0A9W6J861_9HYPH</name>
<sequence>MSGSGTPAGLILAGGLSRRMGGGDKGLLRLGGETILARIAQRLGPQVSPLLLNANGPAERFGLDLPVVPDTLAGAPGPLAGLLAGLDHLAGVAPDTRFLLTVPGDCPFLPLDLAARLVAAAQMAGAAYAVSGGREHPVIGVWQVAARGELRRLLVRQDERRMMRWVQHIGALPVEWPDRPLDPFFNLNTPEDLAEAERLLAAYPAP</sequence>
<feature type="binding site" evidence="8">
    <location>
        <position position="105"/>
    </location>
    <ligand>
        <name>Mg(2+)</name>
        <dbReference type="ChEBI" id="CHEBI:18420"/>
    </ligand>
</feature>
<keyword evidence="2 8" id="KW-0808">Transferase</keyword>
<feature type="binding site" evidence="8">
    <location>
        <position position="70"/>
    </location>
    <ligand>
        <name>GTP</name>
        <dbReference type="ChEBI" id="CHEBI:37565"/>
    </ligand>
</feature>
<keyword evidence="11" id="KW-1185">Reference proteome</keyword>
<comment type="function">
    <text evidence="8">Transfers a GMP moiety from GTP to Mo-molybdopterin (Mo-MPT) cofactor (Moco or molybdenum cofactor) to form Mo-molybdopterin guanine dinucleotide (Mo-MGD) cofactor.</text>
</comment>
<comment type="catalytic activity">
    <reaction evidence="8">
        <text>Mo-molybdopterin + GTP + H(+) = Mo-molybdopterin guanine dinucleotide + diphosphate</text>
        <dbReference type="Rhea" id="RHEA:34243"/>
        <dbReference type="ChEBI" id="CHEBI:15378"/>
        <dbReference type="ChEBI" id="CHEBI:33019"/>
        <dbReference type="ChEBI" id="CHEBI:37565"/>
        <dbReference type="ChEBI" id="CHEBI:71302"/>
        <dbReference type="ChEBI" id="CHEBI:71310"/>
        <dbReference type="EC" id="2.7.7.77"/>
    </reaction>
</comment>
<evidence type="ECO:0000256" key="4">
    <source>
        <dbReference type="ARBA" id="ARBA00022741"/>
    </source>
</evidence>
<feature type="binding site" evidence="8">
    <location>
        <begin position="12"/>
        <end position="14"/>
    </location>
    <ligand>
        <name>GTP</name>
        <dbReference type="ChEBI" id="CHEBI:37565"/>
    </ligand>
</feature>
<dbReference type="InterPro" id="IPR025877">
    <property type="entry name" value="MobA-like_NTP_Trfase"/>
</dbReference>
<dbReference type="GO" id="GO:0061603">
    <property type="term" value="F:molybdenum cofactor guanylyltransferase activity"/>
    <property type="evidence" value="ECO:0007669"/>
    <property type="project" value="UniProtKB-EC"/>
</dbReference>
<reference evidence="10" key="1">
    <citation type="journal article" date="2014" name="Int. J. Syst. Evol. Microbiol.">
        <title>Complete genome sequence of Corynebacterium casei LMG S-19264T (=DSM 44701T), isolated from a smear-ripened cheese.</title>
        <authorList>
            <consortium name="US DOE Joint Genome Institute (JGI-PGF)"/>
            <person name="Walter F."/>
            <person name="Albersmeier A."/>
            <person name="Kalinowski J."/>
            <person name="Ruckert C."/>
        </authorList>
    </citation>
    <scope>NUCLEOTIDE SEQUENCE</scope>
    <source>
        <strain evidence="10">VKM B-2484</strain>
    </source>
</reference>
<comment type="domain">
    <text evidence="8">The N-terminal domain determines nucleotide recognition and specific binding, while the C-terminal domain determines the specific binding to the target protein.</text>
</comment>
<comment type="subunit">
    <text evidence="8">Monomer.</text>
</comment>
<keyword evidence="4 8" id="KW-0547">Nucleotide-binding</keyword>
<comment type="subcellular location">
    <subcellularLocation>
        <location evidence="8">Cytoplasm</location>
    </subcellularLocation>
</comment>
<feature type="binding site" evidence="8">
    <location>
        <position position="53"/>
    </location>
    <ligand>
        <name>GTP</name>
        <dbReference type="ChEBI" id="CHEBI:37565"/>
    </ligand>
</feature>
<dbReference type="HAMAP" id="MF_00316">
    <property type="entry name" value="MobA"/>
    <property type="match status" value="1"/>
</dbReference>
<keyword evidence="10" id="KW-0548">Nucleotidyltransferase</keyword>
<dbReference type="PANTHER" id="PTHR19136:SF81">
    <property type="entry name" value="MOLYBDENUM COFACTOR GUANYLYLTRANSFERASE"/>
    <property type="match status" value="1"/>
</dbReference>
<dbReference type="EMBL" id="BSFJ01000005">
    <property type="protein sequence ID" value="GLK71601.1"/>
    <property type="molecule type" value="Genomic_DNA"/>
</dbReference>
<dbReference type="GO" id="GO:0005737">
    <property type="term" value="C:cytoplasm"/>
    <property type="evidence" value="ECO:0007669"/>
    <property type="project" value="UniProtKB-SubCell"/>
</dbReference>
<feature type="binding site" evidence="8">
    <location>
        <position position="25"/>
    </location>
    <ligand>
        <name>GTP</name>
        <dbReference type="ChEBI" id="CHEBI:37565"/>
    </ligand>
</feature>
<accession>A0A9W6J861</accession>